<feature type="region of interest" description="Disordered" evidence="2">
    <location>
        <begin position="115"/>
        <end position="177"/>
    </location>
</feature>
<evidence type="ECO:0000256" key="1">
    <source>
        <dbReference type="SAM" id="Coils"/>
    </source>
</evidence>
<evidence type="ECO:0000256" key="2">
    <source>
        <dbReference type="SAM" id="MobiDB-lite"/>
    </source>
</evidence>
<comment type="caution">
    <text evidence="4">The sequence shown here is derived from an EMBL/GenBank/DDBJ whole genome shotgun (WGS) entry which is preliminary data.</text>
</comment>
<feature type="compositionally biased region" description="Basic and acidic residues" evidence="2">
    <location>
        <begin position="740"/>
        <end position="750"/>
    </location>
</feature>
<feature type="region of interest" description="Disordered" evidence="2">
    <location>
        <begin position="740"/>
        <end position="770"/>
    </location>
</feature>
<feature type="region of interest" description="Disordered" evidence="2">
    <location>
        <begin position="1499"/>
        <end position="1602"/>
    </location>
</feature>
<evidence type="ECO:0000313" key="4">
    <source>
        <dbReference type="EMBL" id="CAK9105955.1"/>
    </source>
</evidence>
<name>A0ABP0S0R7_9DINO</name>
<feature type="compositionally biased region" description="Polar residues" evidence="2">
    <location>
        <begin position="886"/>
        <end position="912"/>
    </location>
</feature>
<dbReference type="Proteomes" id="UP001642484">
    <property type="component" value="Unassembled WGS sequence"/>
</dbReference>
<feature type="region of interest" description="Disordered" evidence="2">
    <location>
        <begin position="867"/>
        <end position="918"/>
    </location>
</feature>
<gene>
    <name evidence="4" type="ORF">CCMP2556_LOCUS49560</name>
</gene>
<feature type="compositionally biased region" description="Polar residues" evidence="2">
    <location>
        <begin position="1561"/>
        <end position="1571"/>
    </location>
</feature>
<feature type="domain" description="Integrase catalytic" evidence="3">
    <location>
        <begin position="1278"/>
        <end position="1401"/>
    </location>
</feature>
<dbReference type="InterPro" id="IPR001584">
    <property type="entry name" value="Integrase_cat-core"/>
</dbReference>
<keyword evidence="5" id="KW-1185">Reference proteome</keyword>
<feature type="compositionally biased region" description="Basic and acidic residues" evidence="2">
    <location>
        <begin position="1580"/>
        <end position="1602"/>
    </location>
</feature>
<feature type="compositionally biased region" description="Polar residues" evidence="2">
    <location>
        <begin position="161"/>
        <end position="170"/>
    </location>
</feature>
<dbReference type="InterPro" id="IPR012337">
    <property type="entry name" value="RNaseH-like_sf"/>
</dbReference>
<reference evidence="4 5" key="1">
    <citation type="submission" date="2024-02" db="EMBL/GenBank/DDBJ databases">
        <authorList>
            <person name="Chen Y."/>
            <person name="Shah S."/>
            <person name="Dougan E. K."/>
            <person name="Thang M."/>
            <person name="Chan C."/>
        </authorList>
    </citation>
    <scope>NUCLEOTIDE SEQUENCE [LARGE SCALE GENOMIC DNA]</scope>
</reference>
<dbReference type="EMBL" id="CAXAMN010026805">
    <property type="protein sequence ID" value="CAK9105955.1"/>
    <property type="molecule type" value="Genomic_DNA"/>
</dbReference>
<dbReference type="Gene3D" id="3.30.420.10">
    <property type="entry name" value="Ribonuclease H-like superfamily/Ribonuclease H"/>
    <property type="match status" value="1"/>
</dbReference>
<evidence type="ECO:0000313" key="5">
    <source>
        <dbReference type="Proteomes" id="UP001642484"/>
    </source>
</evidence>
<feature type="coiled-coil region" evidence="1">
    <location>
        <begin position="302"/>
        <end position="335"/>
    </location>
</feature>
<dbReference type="PROSITE" id="PS50994">
    <property type="entry name" value="INTEGRASE"/>
    <property type="match status" value="1"/>
</dbReference>
<dbReference type="SUPFAM" id="SSF53098">
    <property type="entry name" value="Ribonuclease H-like"/>
    <property type="match status" value="1"/>
</dbReference>
<evidence type="ECO:0000259" key="3">
    <source>
        <dbReference type="PROSITE" id="PS50994"/>
    </source>
</evidence>
<feature type="compositionally biased region" description="Polar residues" evidence="2">
    <location>
        <begin position="132"/>
        <end position="148"/>
    </location>
</feature>
<keyword evidence="1" id="KW-0175">Coiled coil</keyword>
<feature type="compositionally biased region" description="Basic and acidic residues" evidence="2">
    <location>
        <begin position="1527"/>
        <end position="1540"/>
    </location>
</feature>
<accession>A0ABP0S0R7</accession>
<sequence length="1818" mass="205754">MSWSDMSLDDYGGTKVLLQRLAASPLVRQSIPNASAICNQYFSFARKAHEPMTQFLVREALGFSEFVEALVRLAEEKRGIRQEDKDFGLPAGEADYEQDYDSGWDAWWDDWAEWPQDDVNAPDPENGDFDPNSAQPTTTLPASTSRAESGSPHGGGYQRVPQGTMSSPSRRSAGVQPSLAGEELNELSFADSFVLGVLRGFRLLQAAGLSADERRDILSATHGSLDFDEVNRALQTLWDEQFTGSRSSHPTLFNSNWHELATVEEEEPEAEWHPATWDSCHVSGDGGQEDWSSWDWADAYNVEAYEDKNTTQEENDEDLKEAQKAERMAESLAVEAQRSWAEAQRATAALRKDRGFGQQPPSGGMGKGRGPCFQCGGPHLSRECPDRRHPGPYKGKGKSKWNYLTEYDPYTYDDFFTGKKGGGKKGKNVHWLDAQACTKGKKGKGKSNAPVGRPSVNAYNTEMLFGALDLQAQINETERTVSPSETHGLLDCGATASAGPQIAVEQLISTIVDRDRQAVVSIHKEDRPYFRFGNGKWGQALYRVSLTSAVSGKPHCFELYALPNPPGLHDPSFDRSQLVPILIGMNHLAGPHSSMMVDFATGFALDSHEAHPDIYQLEKNKKGHYMLDIAFFLTRGFTCHDGHPRIHVIEKDTSNMINDHHTLQFMPLELLSQEHARVVHEHDEARLRQSRQQLMTLHDYVCGRRLQLSAAQMHGSQLTEEQGNKIWDIKTAAADFREKITGSREKEPPRPFDPPRGVGPDPRDPRMSPEQWPCYGEHHLGSVRANPHGQWQHCQVCNIRWMYVPRKGSHGQNTKTDAPPLVQRMLGELKVLMNSERPSAETVHAMQKKVDADIVLEDLVHRQISKIQGERNMPEQTGKAVVKSSGYPSTSPATPTSRNKTKGQTSSPSSWEICTPPPTDHFEKDVKQLLNPKEMEQLMQPTRRMHDFIDLFHYALEELYGREAAADGYNAAELYGINNYGLRHRPRRINLQQGYDIYKTATWEHLKGLRRRHRPRRLWFSLPCTKWCQWSKLNYATEERQELLATYRRRERRMLWQAAHFIEDTLNEDPETDIYWEWPWPCEGWNQRPLEYIAHLLQARGREWLPCRVDGCNYGLRADDGAGDFLRKRWMIRTTSSFFHQRFKAKVCPGSHRHAWIQGAETSKSSYYPWRMVKSMALAWRQEYVSDRNMQLIFAKEDKPYMIPIEDEINMERAALQALPALQEQPAGQELLPEGGATSSSTSLTPTSDELKKWKARLAHFHKAAGHPTARNLARLVREATDEIIQALVQGWLGHYPRPKLVVADNAKSFISSKFHDFLQSENIQVHYPPEKEPWGHGTVEAAVADIKHVATAIHQENLNNSPEMTLTLAASALNGTEYTAGYSSHQWAFGTKYSISDEDIRIWNAIEPKEDFLRITKARSEAEEIARRSRARRVLSKLANTTVRQPVRQYAPTELVMVWRKLQAGEQHQGEDPTQWKSLDDMIPKKEYTDLLDEEPGELDQELPDLPAAPDETTLAPIRRAVGKPTLKDSDYKDFKVPDEEYTPSLPDPEPGDDPEPEGTTSLPSSSTRVNDYGENEAPDPKKLKLADAKEPEVKRHRGDHETEYDLKWLDLLREEAQDEITHHDLFAFLESYDGECLSIEIVVDQNSYVEGLTNRLREQDALRPSEVAACRTALGALQWLAVQSQPLLTARCNLLLSEVTTAGTLEHAREIQAMIAECRAQATSLEFVKFDDISHWSEVVFIGMGDQAHNNRSKGESTGGFVILASSPACKAGHVCRMSLLAWRTWRLKRRAVGSNDAEVQAILETEDVLFRCRLL</sequence>
<dbReference type="InterPro" id="IPR036397">
    <property type="entry name" value="RNaseH_sf"/>
</dbReference>
<proteinExistence type="predicted"/>
<organism evidence="4 5">
    <name type="scientific">Durusdinium trenchii</name>
    <dbReference type="NCBI Taxonomy" id="1381693"/>
    <lineage>
        <taxon>Eukaryota</taxon>
        <taxon>Sar</taxon>
        <taxon>Alveolata</taxon>
        <taxon>Dinophyceae</taxon>
        <taxon>Suessiales</taxon>
        <taxon>Symbiodiniaceae</taxon>
        <taxon>Durusdinium</taxon>
    </lineage>
</organism>
<protein>
    <recommendedName>
        <fullName evidence="3">Integrase catalytic domain-containing protein</fullName>
    </recommendedName>
</protein>